<gene>
    <name evidence="2" type="ORF">SD1D_0706</name>
</gene>
<feature type="transmembrane region" description="Helical" evidence="1">
    <location>
        <begin position="123"/>
        <end position="142"/>
    </location>
</feature>
<protein>
    <submittedName>
        <fullName evidence="2">Putative membrane protein</fullName>
    </submittedName>
</protein>
<feature type="transmembrane region" description="Helical" evidence="1">
    <location>
        <begin position="16"/>
        <end position="34"/>
    </location>
</feature>
<proteinExistence type="predicted"/>
<feature type="transmembrane region" description="Helical" evidence="1">
    <location>
        <begin position="91"/>
        <end position="111"/>
    </location>
</feature>
<dbReference type="OrthoDB" id="9767931at2"/>
<dbReference type="Pfam" id="PF13687">
    <property type="entry name" value="DUF4153"/>
    <property type="match status" value="1"/>
</dbReference>
<dbReference type="InterPro" id="IPR025291">
    <property type="entry name" value="DUF4153"/>
</dbReference>
<feature type="transmembrane region" description="Helical" evidence="1">
    <location>
        <begin position="286"/>
        <end position="308"/>
    </location>
</feature>
<organism evidence="2 3">
    <name type="scientific">Herbinix luporum</name>
    <dbReference type="NCBI Taxonomy" id="1679721"/>
    <lineage>
        <taxon>Bacteria</taxon>
        <taxon>Bacillati</taxon>
        <taxon>Bacillota</taxon>
        <taxon>Clostridia</taxon>
        <taxon>Lachnospirales</taxon>
        <taxon>Lachnospiraceae</taxon>
        <taxon>Herbinix</taxon>
    </lineage>
</organism>
<keyword evidence="1" id="KW-0812">Transmembrane</keyword>
<dbReference type="RefSeq" id="WP_058257637.1">
    <property type="nucleotide sequence ID" value="NZ_LN879430.1"/>
</dbReference>
<evidence type="ECO:0000256" key="1">
    <source>
        <dbReference type="SAM" id="Phobius"/>
    </source>
</evidence>
<dbReference type="Proteomes" id="UP000196053">
    <property type="component" value="Chromosome I"/>
</dbReference>
<reference evidence="3" key="1">
    <citation type="submission" date="2015-09" db="EMBL/GenBank/DDBJ databases">
        <authorList>
            <person name="Wibberg D."/>
        </authorList>
    </citation>
    <scope>NUCLEOTIDE SEQUENCE [LARGE SCALE GENOMIC DNA]</scope>
    <source>
        <strain evidence="3">SD1D</strain>
    </source>
</reference>
<feature type="transmembrane region" description="Helical" evidence="1">
    <location>
        <begin position="350"/>
        <end position="371"/>
    </location>
</feature>
<feature type="transmembrane region" description="Helical" evidence="1">
    <location>
        <begin position="203"/>
        <end position="224"/>
    </location>
</feature>
<feature type="transmembrane region" description="Helical" evidence="1">
    <location>
        <begin position="314"/>
        <end position="338"/>
    </location>
</feature>
<feature type="transmembrane region" description="Helical" evidence="1">
    <location>
        <begin position="377"/>
        <end position="395"/>
    </location>
</feature>
<sequence>MESQSNSLFHRIRQNYDYFFLISLIFGLMGTILFHRAGMGLNSFLFTIIIVVLFIFITKKLNISFTKWVLFCLITSILLSLSNVLTSSWKLQFLNNIGILLLLDTSLIQLLSERKSLGFFDNIKNILLLPFKAISSIGLIFVEGNRFVKDKKIIKNDKFRNILIGCMIAIPLMVITTALLSSADMLYGKIAKSMFEWLLYRDFYRIIIKIILGTLVCYCLLYGVTKETAVTVKEKTKASPTIGITISSLLLLSYALFCGIQIFYLFAGGIFVLPKEFTYADYARQGFFELLTVTGFNITLILICENVFEENKFLKGILTAITACSYIMIASATYRMILYIGAYHLTFLRLLVLLFLLIDSLLLAGIVLSLYNKTFPLFKYCVVVISICYLIFSFSKPDYYIAKYFLAHTDTNELESEDIYFLTTDLSYDAATLVVPLLEKHNDSRNLYQIDKYCKPLISDTKDIRNYNYSYMKAKKLLKDNLSFNKVD</sequence>
<dbReference type="KEGG" id="hsd:SD1D_0706"/>
<feature type="transmembrane region" description="Helical" evidence="1">
    <location>
        <begin position="65"/>
        <end position="85"/>
    </location>
</feature>
<dbReference type="EMBL" id="LN879430">
    <property type="protein sequence ID" value="CUH92254.1"/>
    <property type="molecule type" value="Genomic_DNA"/>
</dbReference>
<keyword evidence="1" id="KW-0472">Membrane</keyword>
<feature type="transmembrane region" description="Helical" evidence="1">
    <location>
        <begin position="162"/>
        <end position="182"/>
    </location>
</feature>
<keyword evidence="1" id="KW-1133">Transmembrane helix</keyword>
<feature type="transmembrane region" description="Helical" evidence="1">
    <location>
        <begin position="244"/>
        <end position="274"/>
    </location>
</feature>
<feature type="transmembrane region" description="Helical" evidence="1">
    <location>
        <begin position="40"/>
        <end position="58"/>
    </location>
</feature>
<evidence type="ECO:0000313" key="3">
    <source>
        <dbReference type="Proteomes" id="UP000196053"/>
    </source>
</evidence>
<evidence type="ECO:0000313" key="2">
    <source>
        <dbReference type="EMBL" id="CUH92254.1"/>
    </source>
</evidence>
<dbReference type="AlphaFoldDB" id="A0A0K8J4H3"/>
<accession>A0A0K8J4H3</accession>
<keyword evidence="3" id="KW-1185">Reference proteome</keyword>
<name>A0A0K8J4H3_9FIRM</name>